<evidence type="ECO:0000256" key="1">
    <source>
        <dbReference type="ARBA" id="ARBA00044755"/>
    </source>
</evidence>
<organism evidence="2 3">
    <name type="scientific">Terriglobus roseus</name>
    <dbReference type="NCBI Taxonomy" id="392734"/>
    <lineage>
        <taxon>Bacteria</taxon>
        <taxon>Pseudomonadati</taxon>
        <taxon>Acidobacteriota</taxon>
        <taxon>Terriglobia</taxon>
        <taxon>Terriglobales</taxon>
        <taxon>Acidobacteriaceae</taxon>
        <taxon>Terriglobus</taxon>
    </lineage>
</organism>
<dbReference type="AlphaFoldDB" id="A0A1H4TNR2"/>
<dbReference type="EMBL" id="FNSD01000001">
    <property type="protein sequence ID" value="SEC58123.1"/>
    <property type="molecule type" value="Genomic_DNA"/>
</dbReference>
<evidence type="ECO:0000313" key="3">
    <source>
        <dbReference type="Proteomes" id="UP000182409"/>
    </source>
</evidence>
<dbReference type="PANTHER" id="PTHR35024:SF4">
    <property type="entry name" value="POLYMER-FORMING CYTOSKELETAL PROTEIN"/>
    <property type="match status" value="1"/>
</dbReference>
<dbReference type="Pfam" id="PF04519">
    <property type="entry name" value="Bactofilin"/>
    <property type="match status" value="1"/>
</dbReference>
<sequence length="118" mass="12446">MRERVTMAGEVSTVLGKSITVRGEIVGSEDLVIDGKVEGSIKLTESRLTIGPNAEIFADLHVHDAILLGRCEGNVIASGRVELRKGASLTGNLTVARLSVEDTAYLKGNVLLSGTKEA</sequence>
<dbReference type="Proteomes" id="UP000182409">
    <property type="component" value="Unassembled WGS sequence"/>
</dbReference>
<gene>
    <name evidence="2" type="ORF">SAMN05443244_3814</name>
</gene>
<evidence type="ECO:0000313" key="2">
    <source>
        <dbReference type="EMBL" id="SEC58123.1"/>
    </source>
</evidence>
<dbReference type="InterPro" id="IPR007607">
    <property type="entry name" value="BacA/B"/>
</dbReference>
<protein>
    <submittedName>
        <fullName evidence="2">Protein CcmA, bactofilin family</fullName>
    </submittedName>
</protein>
<reference evidence="2 3" key="1">
    <citation type="submission" date="2016-10" db="EMBL/GenBank/DDBJ databases">
        <authorList>
            <person name="de Groot N.N."/>
        </authorList>
    </citation>
    <scope>NUCLEOTIDE SEQUENCE [LARGE SCALE GENOMIC DNA]</scope>
    <source>
        <strain evidence="2 3">AB35.6</strain>
    </source>
</reference>
<proteinExistence type="inferred from homology"/>
<comment type="similarity">
    <text evidence="1">Belongs to the bactofilin family.</text>
</comment>
<name>A0A1H4TNR2_9BACT</name>
<dbReference type="PANTHER" id="PTHR35024">
    <property type="entry name" value="HYPOTHETICAL CYTOSOLIC PROTEIN"/>
    <property type="match status" value="1"/>
</dbReference>
<accession>A0A1H4TNR2</accession>